<evidence type="ECO:0000313" key="3">
    <source>
        <dbReference type="Proteomes" id="UP000770661"/>
    </source>
</evidence>
<accession>A0A8J8WDV2</accession>
<keyword evidence="3" id="KW-1185">Reference proteome</keyword>
<feature type="region of interest" description="Disordered" evidence="1">
    <location>
        <begin position="166"/>
        <end position="230"/>
    </location>
</feature>
<feature type="region of interest" description="Disordered" evidence="1">
    <location>
        <begin position="85"/>
        <end position="147"/>
    </location>
</feature>
<feature type="compositionally biased region" description="Low complexity" evidence="1">
    <location>
        <begin position="192"/>
        <end position="204"/>
    </location>
</feature>
<organism evidence="2 3">
    <name type="scientific">Chionoecetes opilio</name>
    <name type="common">Atlantic snow crab</name>
    <name type="synonym">Cancer opilio</name>
    <dbReference type="NCBI Taxonomy" id="41210"/>
    <lineage>
        <taxon>Eukaryota</taxon>
        <taxon>Metazoa</taxon>
        <taxon>Ecdysozoa</taxon>
        <taxon>Arthropoda</taxon>
        <taxon>Crustacea</taxon>
        <taxon>Multicrustacea</taxon>
        <taxon>Malacostraca</taxon>
        <taxon>Eumalacostraca</taxon>
        <taxon>Eucarida</taxon>
        <taxon>Decapoda</taxon>
        <taxon>Pleocyemata</taxon>
        <taxon>Brachyura</taxon>
        <taxon>Eubrachyura</taxon>
        <taxon>Majoidea</taxon>
        <taxon>Majidae</taxon>
        <taxon>Chionoecetes</taxon>
    </lineage>
</organism>
<feature type="compositionally biased region" description="Basic and acidic residues" evidence="1">
    <location>
        <begin position="93"/>
        <end position="103"/>
    </location>
</feature>
<feature type="compositionally biased region" description="Polar residues" evidence="1">
    <location>
        <begin position="113"/>
        <end position="126"/>
    </location>
</feature>
<dbReference type="AlphaFoldDB" id="A0A8J8WDV2"/>
<evidence type="ECO:0000256" key="1">
    <source>
        <dbReference type="SAM" id="MobiDB-lite"/>
    </source>
</evidence>
<proteinExistence type="predicted"/>
<dbReference type="Proteomes" id="UP000770661">
    <property type="component" value="Unassembled WGS sequence"/>
</dbReference>
<sequence length="423" mass="46528">MTLADLLQGLRQARLEDSVVLFFSPGGGRLEGAAGPGQPFTAVFCNGRRLGDGAAQHLKDGTARQDTVRKRRTAPAWQTTVLGSTRAVRRRPREPQSRVKESLGGEPEEGNTCAGNKNSPACVQEQQDTEGEDRPVSEDECEAEDEYSTHLALLDKVQGRAVRLIRDSRAGTTTSQPSAPPRRSGPHRDVQGASAAGASPAHTPAAPPAGPDYHKGRCSSPRRATTAPLPYLAPPASVRLRLRRLVEWSSCLAATPWRYNCARVQGTCERVAAEVITASVIAREKVKQNAQQLYLQYNIKQRETGLIAYIIFLNYLRSTLNYSSGLGQVCKIYGYSSTLFHEDRARWGQYQMRHVVISMCPAIPPESQTNCHSYCPYRVNTGEMNTKKIEIKTIQLITSSSLTIQDQALSESREESGYITTRV</sequence>
<dbReference type="EMBL" id="JACEEZ010026122">
    <property type="protein sequence ID" value="KAG0694627.1"/>
    <property type="molecule type" value="Genomic_DNA"/>
</dbReference>
<evidence type="ECO:0000313" key="2">
    <source>
        <dbReference type="EMBL" id="KAG0694627.1"/>
    </source>
</evidence>
<comment type="caution">
    <text evidence="2">The sequence shown here is derived from an EMBL/GenBank/DDBJ whole genome shotgun (WGS) entry which is preliminary data.</text>
</comment>
<protein>
    <submittedName>
        <fullName evidence="2">Uncharacterized protein</fullName>
    </submittedName>
</protein>
<reference evidence="2" key="1">
    <citation type="submission" date="2020-07" db="EMBL/GenBank/DDBJ databases">
        <title>The High-quality genome of the commercially important snow crab, Chionoecetes opilio.</title>
        <authorList>
            <person name="Jeong J.-H."/>
            <person name="Ryu S."/>
        </authorList>
    </citation>
    <scope>NUCLEOTIDE SEQUENCE</scope>
    <source>
        <strain evidence="2">MADBK_172401_WGS</strain>
        <tissue evidence="2">Digestive gland</tissue>
    </source>
</reference>
<name>A0A8J8WDV2_CHIOP</name>
<gene>
    <name evidence="2" type="ORF">GWK47_027166</name>
</gene>